<proteinExistence type="predicted"/>
<keyword evidence="2" id="KW-1185">Reference proteome</keyword>
<evidence type="ECO:0000313" key="1">
    <source>
        <dbReference type="EMBL" id="TGO28557.1"/>
    </source>
</evidence>
<evidence type="ECO:0000313" key="2">
    <source>
        <dbReference type="Proteomes" id="UP000297910"/>
    </source>
</evidence>
<gene>
    <name evidence="1" type="ORF">BPAE_0026g00470</name>
</gene>
<accession>A0A4Z1G3A4</accession>
<dbReference type="AlphaFoldDB" id="A0A4Z1G3A4"/>
<sequence>METWRLFLMLRVSEYLGNHRGWMAFECWGAARLAIELKEDWMRLVCELMGETEEEIPVLTMFLEESKLDMQGWRWALESFLHPEKVLLYSTGKLTGTPSLQKGKIEPGVYESGFLVIALEVVYVMMISQKIRGQAFLVLWSGKTDDDRLSYNNSRSFPLHDLANTNRSGLVTATSIPIAVDASIKSVSSVLGIVTESPENVESGEQRGNGLVIEIWFIVLVSSYTDD</sequence>
<dbReference type="EMBL" id="PQXI01000026">
    <property type="protein sequence ID" value="TGO28557.1"/>
    <property type="molecule type" value="Genomic_DNA"/>
</dbReference>
<dbReference type="Proteomes" id="UP000297910">
    <property type="component" value="Unassembled WGS sequence"/>
</dbReference>
<name>A0A4Z1G3A4_9HELO</name>
<protein>
    <submittedName>
        <fullName evidence="1">Uncharacterized protein</fullName>
    </submittedName>
</protein>
<comment type="caution">
    <text evidence="1">The sequence shown here is derived from an EMBL/GenBank/DDBJ whole genome shotgun (WGS) entry which is preliminary data.</text>
</comment>
<organism evidence="1 2">
    <name type="scientific">Botrytis paeoniae</name>
    <dbReference type="NCBI Taxonomy" id="278948"/>
    <lineage>
        <taxon>Eukaryota</taxon>
        <taxon>Fungi</taxon>
        <taxon>Dikarya</taxon>
        <taxon>Ascomycota</taxon>
        <taxon>Pezizomycotina</taxon>
        <taxon>Leotiomycetes</taxon>
        <taxon>Helotiales</taxon>
        <taxon>Sclerotiniaceae</taxon>
        <taxon>Botrytis</taxon>
    </lineage>
</organism>
<reference evidence="1 2" key="1">
    <citation type="submission" date="2017-12" db="EMBL/GenBank/DDBJ databases">
        <title>Comparative genomics of Botrytis spp.</title>
        <authorList>
            <person name="Valero-Jimenez C.A."/>
            <person name="Tapia P."/>
            <person name="Veloso J."/>
            <person name="Silva-Moreno E."/>
            <person name="Staats M."/>
            <person name="Valdes J.H."/>
            <person name="Van Kan J.A.L."/>
        </authorList>
    </citation>
    <scope>NUCLEOTIDE SEQUENCE [LARGE SCALE GENOMIC DNA]</scope>
    <source>
        <strain evidence="1 2">Bp0003</strain>
    </source>
</reference>